<sequence length="603" mass="60209">MNGSRARGPRDGGRAVGEPELELRVSAPVDTVVQVGRMVVTPPRGSLAGVPAALPGREPEIAAAVRMLEAHAAVLVHGVPGLGATAIALAAAVRAAPRFAGGARFVPEPSVAALLAALGRPAGPEEDPERVLREVLADHPTLLVVDRIGTAEQVRALLPRGRSALLAVAAGPLPELDLDGVVALPVGGLPRRAATEVTPGVAGAAAVLAACHGSPVALRLWAGSGAGPEAIARGLGLRELPGAGPLPASHTTALDAARAAARAALATLPVAERAVLHAAAAVVRAGSPLVDAATCRAMLAPHTPVEEPLRSLLERGLLSLRPGELTCAVPTAVLDVLPRPAAPAPPPSAGSPASAGPDRTVAVPGADANANQSADQSADRSADADLAVGGAVDAALALIAARLEDRSAPPDPVEAALAGVAAARDRAALLAATLTLAGALRAREGPGNLDRARRAYDTVVVGAAGRDDAVHAAALRDRGLLAYRRGRTAAALVDLRAAVALQHTLGAAAEAARTWQDIGEIELAAGHPCPAVTAHRSALAVLAELGDPVAVTWTTLATARRQLGAGAGRAPVGLPDTPATRSVLVLARLDPTAPDAQLVAALL</sequence>
<accession>A0ABP8RRB4</accession>
<reference evidence="3" key="1">
    <citation type="journal article" date="2019" name="Int. J. Syst. Evol. Microbiol.">
        <title>The Global Catalogue of Microorganisms (GCM) 10K type strain sequencing project: providing services to taxonomists for standard genome sequencing and annotation.</title>
        <authorList>
            <consortium name="The Broad Institute Genomics Platform"/>
            <consortium name="The Broad Institute Genome Sequencing Center for Infectious Disease"/>
            <person name="Wu L."/>
            <person name="Ma J."/>
        </authorList>
    </citation>
    <scope>NUCLEOTIDE SEQUENCE [LARGE SCALE GENOMIC DNA]</scope>
    <source>
        <strain evidence="3">JCM 17906</strain>
    </source>
</reference>
<protein>
    <recommendedName>
        <fullName evidence="4">NB-ARC domain-containing protein</fullName>
    </recommendedName>
</protein>
<evidence type="ECO:0000313" key="3">
    <source>
        <dbReference type="Proteomes" id="UP001501598"/>
    </source>
</evidence>
<name>A0ABP8RRB4_9PSEU</name>
<evidence type="ECO:0000256" key="1">
    <source>
        <dbReference type="SAM" id="MobiDB-lite"/>
    </source>
</evidence>
<feature type="compositionally biased region" description="Pro residues" evidence="1">
    <location>
        <begin position="340"/>
        <end position="349"/>
    </location>
</feature>
<dbReference type="InterPro" id="IPR011990">
    <property type="entry name" value="TPR-like_helical_dom_sf"/>
</dbReference>
<proteinExistence type="predicted"/>
<dbReference type="InterPro" id="IPR027417">
    <property type="entry name" value="P-loop_NTPase"/>
</dbReference>
<feature type="region of interest" description="Disordered" evidence="1">
    <location>
        <begin position="340"/>
        <end position="382"/>
    </location>
</feature>
<gene>
    <name evidence="2" type="ORF">GCM10023175_25480</name>
</gene>
<dbReference type="SUPFAM" id="SSF52540">
    <property type="entry name" value="P-loop containing nucleoside triphosphate hydrolases"/>
    <property type="match status" value="1"/>
</dbReference>
<keyword evidence="3" id="KW-1185">Reference proteome</keyword>
<evidence type="ECO:0000313" key="2">
    <source>
        <dbReference type="EMBL" id="GAA4545514.1"/>
    </source>
</evidence>
<comment type="caution">
    <text evidence="2">The sequence shown here is derived from an EMBL/GenBank/DDBJ whole genome shotgun (WGS) entry which is preliminary data.</text>
</comment>
<organism evidence="2 3">
    <name type="scientific">Pseudonocardia xishanensis</name>
    <dbReference type="NCBI Taxonomy" id="630995"/>
    <lineage>
        <taxon>Bacteria</taxon>
        <taxon>Bacillati</taxon>
        <taxon>Actinomycetota</taxon>
        <taxon>Actinomycetes</taxon>
        <taxon>Pseudonocardiales</taxon>
        <taxon>Pseudonocardiaceae</taxon>
        <taxon>Pseudonocardia</taxon>
    </lineage>
</organism>
<evidence type="ECO:0008006" key="4">
    <source>
        <dbReference type="Google" id="ProtNLM"/>
    </source>
</evidence>
<dbReference type="SUPFAM" id="SSF48452">
    <property type="entry name" value="TPR-like"/>
    <property type="match status" value="1"/>
</dbReference>
<dbReference type="EMBL" id="BAABGT010000031">
    <property type="protein sequence ID" value="GAA4545514.1"/>
    <property type="molecule type" value="Genomic_DNA"/>
</dbReference>
<dbReference type="Gene3D" id="1.25.40.10">
    <property type="entry name" value="Tetratricopeptide repeat domain"/>
    <property type="match status" value="1"/>
</dbReference>
<dbReference type="Proteomes" id="UP001501598">
    <property type="component" value="Unassembled WGS sequence"/>
</dbReference>